<dbReference type="Pfam" id="PF08632">
    <property type="entry name" value="Zds_C"/>
    <property type="match status" value="1"/>
</dbReference>
<feature type="domain" description="Protein Zds1 C-terminal" evidence="2">
    <location>
        <begin position="197"/>
        <end position="249"/>
    </location>
</feature>
<dbReference type="Proteomes" id="UP000053815">
    <property type="component" value="Unassembled WGS sequence"/>
</dbReference>
<dbReference type="SMART" id="SM01327">
    <property type="entry name" value="Zds_C"/>
    <property type="match status" value="1"/>
</dbReference>
<name>A0A0C9MGV8_9FUNG</name>
<gene>
    <name evidence="3" type="ORF">MAM1_0128c06039</name>
</gene>
<protein>
    <recommendedName>
        <fullName evidence="2">Protein Zds1 C-terminal domain-containing protein</fullName>
    </recommendedName>
</protein>
<feature type="region of interest" description="Disordered" evidence="1">
    <location>
        <begin position="147"/>
        <end position="172"/>
    </location>
</feature>
<organism evidence="3">
    <name type="scientific">Mucor ambiguus</name>
    <dbReference type="NCBI Taxonomy" id="91626"/>
    <lineage>
        <taxon>Eukaryota</taxon>
        <taxon>Fungi</taxon>
        <taxon>Fungi incertae sedis</taxon>
        <taxon>Mucoromycota</taxon>
        <taxon>Mucoromycotina</taxon>
        <taxon>Mucoromycetes</taxon>
        <taxon>Mucorales</taxon>
        <taxon>Mucorineae</taxon>
        <taxon>Mucoraceae</taxon>
        <taxon>Mucor</taxon>
    </lineage>
</organism>
<dbReference type="InterPro" id="IPR013941">
    <property type="entry name" value="ZDS1_C"/>
</dbReference>
<dbReference type="STRING" id="91626.A0A0C9MGV8"/>
<evidence type="ECO:0000313" key="3">
    <source>
        <dbReference type="EMBL" id="GAN06554.1"/>
    </source>
</evidence>
<proteinExistence type="predicted"/>
<reference evidence="3" key="1">
    <citation type="submission" date="2014-09" db="EMBL/GenBank/DDBJ databases">
        <title>Draft genome sequence of an oleaginous Mucoromycotina fungus Mucor ambiguus NBRC6742.</title>
        <authorList>
            <person name="Takeda I."/>
            <person name="Yamane N."/>
            <person name="Morita T."/>
            <person name="Tamano K."/>
            <person name="Machida M."/>
            <person name="Baker S."/>
            <person name="Koike H."/>
        </authorList>
    </citation>
    <scope>NUCLEOTIDE SEQUENCE</scope>
    <source>
        <strain evidence="3">NBRC 6742</strain>
    </source>
</reference>
<evidence type="ECO:0000259" key="2">
    <source>
        <dbReference type="SMART" id="SM01327"/>
    </source>
</evidence>
<dbReference type="OrthoDB" id="5589766at2759"/>
<evidence type="ECO:0000313" key="4">
    <source>
        <dbReference type="Proteomes" id="UP000053815"/>
    </source>
</evidence>
<evidence type="ECO:0000256" key="1">
    <source>
        <dbReference type="SAM" id="MobiDB-lite"/>
    </source>
</evidence>
<dbReference type="AlphaFoldDB" id="A0A0C9MGV8"/>
<keyword evidence="4" id="KW-1185">Reference proteome</keyword>
<dbReference type="EMBL" id="DF836417">
    <property type="protein sequence ID" value="GAN06554.1"/>
    <property type="molecule type" value="Genomic_DNA"/>
</dbReference>
<accession>A0A0C9MGV8</accession>
<sequence>MIHIKSIDEINALNQHEIISAQSSEIAHTKANTVASRMSTGRKKANQIAPNDFEQWIESHGGDKDFVDLINTRVTPRKRRSLLSNVSFAYSSDESSNSEEEEDDFNTPTVVARRTKNVVKGDELKQALTGAQKASYIRNCIDGSPSDYSATAATTPPPKPPIHKTHEPVPVPLTNKTVNISQFFSNKKKPTSKPKEQAKKIPNLPKRYPIPIERVIYEISWMKLNNPRRPMRHHVSIFNLLAWYTNMVDNRQTLLYLQIPPRSTSSHVSAGAVSRPY</sequence>